<proteinExistence type="predicted"/>
<dbReference type="PANTHER" id="PTHR45763:SF54">
    <property type="entry name" value="HYDROLASE, ALPHA_BETA FOLD FAMILY PROTEIN, EXPRESSED"/>
    <property type="match status" value="1"/>
</dbReference>
<protein>
    <recommendedName>
        <fullName evidence="2">Serine aminopeptidase S33 domain-containing protein</fullName>
    </recommendedName>
</protein>
<feature type="domain" description="Serine aminopeptidase S33" evidence="2">
    <location>
        <begin position="108"/>
        <end position="343"/>
    </location>
</feature>
<dbReference type="AlphaFoldDB" id="A0A843VK26"/>
<dbReference type="EMBL" id="NMUH01002313">
    <property type="protein sequence ID" value="MQL99212.1"/>
    <property type="molecule type" value="Genomic_DNA"/>
</dbReference>
<feature type="signal peptide" evidence="1">
    <location>
        <begin position="1"/>
        <end position="29"/>
    </location>
</feature>
<dbReference type="InterPro" id="IPR022742">
    <property type="entry name" value="Hydrolase_4"/>
</dbReference>
<evidence type="ECO:0000313" key="4">
    <source>
        <dbReference type="Proteomes" id="UP000652761"/>
    </source>
</evidence>
<dbReference type="PANTHER" id="PTHR45763">
    <property type="entry name" value="HYDROLASE, ALPHA/BETA FOLD FAMILY PROTEIN, EXPRESSED-RELATED"/>
    <property type="match status" value="1"/>
</dbReference>
<dbReference type="Pfam" id="PF12146">
    <property type="entry name" value="Hydrolase_4"/>
    <property type="match status" value="1"/>
</dbReference>
<evidence type="ECO:0000259" key="2">
    <source>
        <dbReference type="Pfam" id="PF12146"/>
    </source>
</evidence>
<reference evidence="3" key="1">
    <citation type="submission" date="2017-07" db="EMBL/GenBank/DDBJ databases">
        <title>Taro Niue Genome Assembly and Annotation.</title>
        <authorList>
            <person name="Atibalentja N."/>
            <person name="Keating K."/>
            <person name="Fields C.J."/>
        </authorList>
    </citation>
    <scope>NUCLEOTIDE SEQUENCE</scope>
    <source>
        <strain evidence="3">Niue_2</strain>
        <tissue evidence="3">Leaf</tissue>
    </source>
</reference>
<keyword evidence="1" id="KW-0732">Signal</keyword>
<organism evidence="3 4">
    <name type="scientific">Colocasia esculenta</name>
    <name type="common">Wild taro</name>
    <name type="synonym">Arum esculentum</name>
    <dbReference type="NCBI Taxonomy" id="4460"/>
    <lineage>
        <taxon>Eukaryota</taxon>
        <taxon>Viridiplantae</taxon>
        <taxon>Streptophyta</taxon>
        <taxon>Embryophyta</taxon>
        <taxon>Tracheophyta</taxon>
        <taxon>Spermatophyta</taxon>
        <taxon>Magnoliopsida</taxon>
        <taxon>Liliopsida</taxon>
        <taxon>Araceae</taxon>
        <taxon>Aroideae</taxon>
        <taxon>Colocasieae</taxon>
        <taxon>Colocasia</taxon>
    </lineage>
</organism>
<dbReference type="SUPFAM" id="SSF53474">
    <property type="entry name" value="alpha/beta-Hydrolases"/>
    <property type="match status" value="1"/>
</dbReference>
<dbReference type="Gene3D" id="3.40.50.1820">
    <property type="entry name" value="alpha/beta hydrolase"/>
    <property type="match status" value="1"/>
</dbReference>
<accession>A0A843VK26</accession>
<evidence type="ECO:0000256" key="1">
    <source>
        <dbReference type="SAM" id="SignalP"/>
    </source>
</evidence>
<feature type="chain" id="PRO_5032797502" description="Serine aminopeptidase S33 domain-containing protein" evidence="1">
    <location>
        <begin position="30"/>
        <end position="361"/>
    </location>
</feature>
<sequence>MAGAGAGRARWLAAAVLLAALGNWFHVSIRPPAPKRCGSPGGPPVMAPRVRVRDGRFLAYAEVAVSRAEASYKVVIAHGFTGSRLDINRLAANKVNPFRARGSVVMRGRLVHAQGVLEELGLYMVSYDRAGYGESDPNPVRSCKTEAEDVEDLADALQLGSKFYIVGFSLGGHAVWASLKYKPSRLAGAALLAPVINYRWPGFPRNLSAEAYHKQHLGDQWSLRVAYYAPWLLNWWMKQIWLPTSTVAKGTVFLPNSLDARLRDLAVSGGAFRERIKVATQQGVHESLNRDMIVIGSLPPVPFPVHVWHGDEDGLVPVTLQRYICRRLGWVEYHELPGTGHYLTAAPGFPELMLKTLLLKS</sequence>
<name>A0A843VK26_COLES</name>
<gene>
    <name evidence="3" type="ORF">Taro_031928</name>
</gene>
<dbReference type="Proteomes" id="UP000652761">
    <property type="component" value="Unassembled WGS sequence"/>
</dbReference>
<dbReference type="OrthoDB" id="294702at2759"/>
<evidence type="ECO:0000313" key="3">
    <source>
        <dbReference type="EMBL" id="MQL99212.1"/>
    </source>
</evidence>
<comment type="caution">
    <text evidence="3">The sequence shown here is derived from an EMBL/GenBank/DDBJ whole genome shotgun (WGS) entry which is preliminary data.</text>
</comment>
<keyword evidence="4" id="KW-1185">Reference proteome</keyword>
<dbReference type="InterPro" id="IPR029058">
    <property type="entry name" value="AB_hydrolase_fold"/>
</dbReference>